<dbReference type="SUPFAM" id="SSF103481">
    <property type="entry name" value="Multidrug resistance efflux transporter EmrE"/>
    <property type="match status" value="2"/>
</dbReference>
<feature type="transmembrane region" description="Helical" evidence="6">
    <location>
        <begin position="41"/>
        <end position="59"/>
    </location>
</feature>
<feature type="transmembrane region" description="Helical" evidence="6">
    <location>
        <begin position="155"/>
        <end position="174"/>
    </location>
</feature>
<feature type="transmembrane region" description="Helical" evidence="6">
    <location>
        <begin position="219"/>
        <end position="236"/>
    </location>
</feature>
<gene>
    <name evidence="8" type="ORF">FB566_2402</name>
</gene>
<evidence type="ECO:0000256" key="3">
    <source>
        <dbReference type="ARBA" id="ARBA00022692"/>
    </source>
</evidence>
<comment type="caution">
    <text evidence="8">The sequence shown here is derived from an EMBL/GenBank/DDBJ whole genome shotgun (WGS) entry which is preliminary data.</text>
</comment>
<evidence type="ECO:0000256" key="2">
    <source>
        <dbReference type="ARBA" id="ARBA00007362"/>
    </source>
</evidence>
<evidence type="ECO:0000256" key="6">
    <source>
        <dbReference type="SAM" id="Phobius"/>
    </source>
</evidence>
<reference evidence="8 9" key="1">
    <citation type="submission" date="2019-06" db="EMBL/GenBank/DDBJ databases">
        <title>Sequencing the genomes of 1000 actinobacteria strains.</title>
        <authorList>
            <person name="Klenk H.-P."/>
        </authorList>
    </citation>
    <scope>NUCLEOTIDE SEQUENCE [LARGE SCALE GENOMIC DNA]</scope>
    <source>
        <strain evidence="8 9">DSM 45928</strain>
    </source>
</reference>
<evidence type="ECO:0000259" key="7">
    <source>
        <dbReference type="Pfam" id="PF00892"/>
    </source>
</evidence>
<dbReference type="Proteomes" id="UP000317043">
    <property type="component" value="Unassembled WGS sequence"/>
</dbReference>
<dbReference type="InParanoid" id="A0A543AWC5"/>
<evidence type="ECO:0000256" key="1">
    <source>
        <dbReference type="ARBA" id="ARBA00004141"/>
    </source>
</evidence>
<dbReference type="InterPro" id="IPR050638">
    <property type="entry name" value="AA-Vitamin_Transporters"/>
</dbReference>
<keyword evidence="5 6" id="KW-0472">Membrane</keyword>
<sequence>MTSLPHVLADWRVRFSMLAMIWGFSFLLIKLSTEAFAPPQLSLLRILSGAAVLLAVLLLRRDRLPRGRTWLHLAVAAFFLNVLPFTLFGYAELRISSTLASICNATTPLWAMVVAMVALQEDRPTRARLGGLLIGFIGVLTVLNAWQGFAGHDLAGTAMALVGSACYPIGWVYVRRTLADRSGSHLSLSTGQLLIGTAQLAVITPLVSGLPTAFPTGPFLAVITLGVAGTAVALLLQYRLVAEVGPTIGQMVTYFIPLVATVAGVTLLGEELTWTTPVGAVIVLIGAALTQSKRRTGVRQPPRAEPATAETR</sequence>
<dbReference type="Pfam" id="PF00892">
    <property type="entry name" value="EamA"/>
    <property type="match status" value="2"/>
</dbReference>
<feature type="transmembrane region" description="Helical" evidence="6">
    <location>
        <begin position="131"/>
        <end position="149"/>
    </location>
</feature>
<keyword evidence="4 6" id="KW-1133">Transmembrane helix</keyword>
<feature type="transmembrane region" description="Helical" evidence="6">
    <location>
        <begin position="12"/>
        <end position="29"/>
    </location>
</feature>
<dbReference type="OrthoDB" id="5242975at2"/>
<dbReference type="RefSeq" id="WP_142038906.1">
    <property type="nucleotide sequence ID" value="NZ_JBHTGS010000001.1"/>
</dbReference>
<organism evidence="8 9">
    <name type="scientific">Stackebrandtia endophytica</name>
    <dbReference type="NCBI Taxonomy" id="1496996"/>
    <lineage>
        <taxon>Bacteria</taxon>
        <taxon>Bacillati</taxon>
        <taxon>Actinomycetota</taxon>
        <taxon>Actinomycetes</taxon>
        <taxon>Glycomycetales</taxon>
        <taxon>Glycomycetaceae</taxon>
        <taxon>Stackebrandtia</taxon>
    </lineage>
</organism>
<evidence type="ECO:0000313" key="8">
    <source>
        <dbReference type="EMBL" id="TQL76860.1"/>
    </source>
</evidence>
<keyword evidence="9" id="KW-1185">Reference proteome</keyword>
<feature type="transmembrane region" description="Helical" evidence="6">
    <location>
        <begin position="186"/>
        <end position="207"/>
    </location>
</feature>
<comment type="similarity">
    <text evidence="2">Belongs to the EamA transporter family.</text>
</comment>
<protein>
    <submittedName>
        <fullName evidence="8">Drug/metabolite transporter (DMT)-like permease</fullName>
    </submittedName>
</protein>
<proteinExistence type="inferred from homology"/>
<dbReference type="InterPro" id="IPR000620">
    <property type="entry name" value="EamA_dom"/>
</dbReference>
<dbReference type="EMBL" id="VFOW01000001">
    <property type="protein sequence ID" value="TQL76860.1"/>
    <property type="molecule type" value="Genomic_DNA"/>
</dbReference>
<feature type="domain" description="EamA" evidence="7">
    <location>
        <begin position="18"/>
        <end position="142"/>
    </location>
</feature>
<dbReference type="AlphaFoldDB" id="A0A543AWC5"/>
<evidence type="ECO:0000256" key="5">
    <source>
        <dbReference type="ARBA" id="ARBA00023136"/>
    </source>
</evidence>
<dbReference type="GO" id="GO:0016020">
    <property type="term" value="C:membrane"/>
    <property type="evidence" value="ECO:0007669"/>
    <property type="project" value="UniProtKB-SubCell"/>
</dbReference>
<feature type="transmembrane region" description="Helical" evidence="6">
    <location>
        <begin position="274"/>
        <end position="290"/>
    </location>
</feature>
<feature type="transmembrane region" description="Helical" evidence="6">
    <location>
        <begin position="97"/>
        <end position="119"/>
    </location>
</feature>
<dbReference type="InterPro" id="IPR037185">
    <property type="entry name" value="EmrE-like"/>
</dbReference>
<accession>A0A543AWC5</accession>
<evidence type="ECO:0000313" key="9">
    <source>
        <dbReference type="Proteomes" id="UP000317043"/>
    </source>
</evidence>
<name>A0A543AWC5_9ACTN</name>
<comment type="subcellular location">
    <subcellularLocation>
        <location evidence="1">Membrane</location>
        <topology evidence="1">Multi-pass membrane protein</topology>
    </subcellularLocation>
</comment>
<evidence type="ECO:0000256" key="4">
    <source>
        <dbReference type="ARBA" id="ARBA00022989"/>
    </source>
</evidence>
<feature type="transmembrane region" description="Helical" evidence="6">
    <location>
        <begin position="248"/>
        <end position="268"/>
    </location>
</feature>
<feature type="domain" description="EamA" evidence="7">
    <location>
        <begin position="156"/>
        <end position="290"/>
    </location>
</feature>
<dbReference type="PANTHER" id="PTHR32322">
    <property type="entry name" value="INNER MEMBRANE TRANSPORTER"/>
    <property type="match status" value="1"/>
</dbReference>
<feature type="transmembrane region" description="Helical" evidence="6">
    <location>
        <begin position="71"/>
        <end position="91"/>
    </location>
</feature>
<dbReference type="PANTHER" id="PTHR32322:SF9">
    <property type="entry name" value="AMINO-ACID METABOLITE EFFLUX PUMP-RELATED"/>
    <property type="match status" value="1"/>
</dbReference>
<keyword evidence="3 6" id="KW-0812">Transmembrane</keyword>